<dbReference type="EMBL" id="CP159578">
    <property type="protein sequence ID" value="XCJ80504.1"/>
    <property type="molecule type" value="Genomic_DNA"/>
</dbReference>
<gene>
    <name evidence="1" type="ORF">ABV408_04845</name>
</gene>
<dbReference type="PANTHER" id="PTHR47017">
    <property type="entry name" value="ACYL-COA"/>
    <property type="match status" value="1"/>
</dbReference>
<dbReference type="InterPro" id="IPR016181">
    <property type="entry name" value="Acyl_CoA_acyltransferase"/>
</dbReference>
<protein>
    <submittedName>
        <fullName evidence="1">GNAT family N-acetyltransferase</fullName>
        <ecNumber evidence="1">2.3.1.-</ecNumber>
    </submittedName>
</protein>
<dbReference type="AlphaFoldDB" id="A0AB74UFW4"/>
<dbReference type="Gene3D" id="3.40.630.30">
    <property type="match status" value="1"/>
</dbReference>
<accession>A0AB74UFW4</accession>
<dbReference type="Pfam" id="PF04339">
    <property type="entry name" value="FemAB_like"/>
    <property type="match status" value="1"/>
</dbReference>
<name>A0AB74UFW4_9GAMM</name>
<evidence type="ECO:0000313" key="1">
    <source>
        <dbReference type="EMBL" id="XCJ80504.1"/>
    </source>
</evidence>
<keyword evidence="1" id="KW-0808">Transferase</keyword>
<dbReference type="RefSeq" id="WP_353981319.1">
    <property type="nucleotide sequence ID" value="NZ_CP159578.1"/>
</dbReference>
<reference evidence="1" key="1">
    <citation type="submission" date="2024-06" db="EMBL/GenBank/DDBJ databases">
        <title>Complete genome of Salinicola endophyticus HNIBRBA4755.</title>
        <authorList>
            <person name="Shin S.Y."/>
            <person name="Kang H."/>
            <person name="Song J."/>
        </authorList>
    </citation>
    <scope>NUCLEOTIDE SEQUENCE</scope>
    <source>
        <strain evidence="1">HNIBRBA4755</strain>
    </source>
</reference>
<dbReference type="GO" id="GO:0016746">
    <property type="term" value="F:acyltransferase activity"/>
    <property type="evidence" value="ECO:0007669"/>
    <property type="project" value="UniProtKB-KW"/>
</dbReference>
<keyword evidence="1" id="KW-0012">Acyltransferase</keyword>
<sequence length="402" mass="45108">MAQQGERQETPQDALRVTRLDSLAALEAASWNAVVGTGYPFLRHEFLVALEACGCACTETGWTPDHLLVYRGARLVAVLPRYAKWHSRGEYVFDWAWADAWERAGGDYYPKSLSAIPFTPASGPRLGVVADESHAAVIAALGPVLRASDMQSWHLLFAGDAEVAAWQAGFGAPLLERCAVQFTWCDAGYGDFEGFLAGMSSRKRKEIRRERRRLAEQGFVFERLSGAAIDEAALDQFYRCYCMTYLERGQHPYLNRDFFTRLRDTLGDAMMLVRASIDGRAVAAALCFEGDDTLYGRYWGSEVEVDFLHFETCYYQGIEHCLARGLSRFDPGTQGEHKLTRGFAPALSRSLHYLAHEGFREAVAQFCREERAYVEAYLEQCRGRLPFRQTPAGDDAAANHED</sequence>
<dbReference type="InterPro" id="IPR007434">
    <property type="entry name" value="FemAB-like"/>
</dbReference>
<dbReference type="SUPFAM" id="SSF55729">
    <property type="entry name" value="Acyl-CoA N-acyltransferases (Nat)"/>
    <property type="match status" value="1"/>
</dbReference>
<proteinExistence type="predicted"/>
<organism evidence="1">
    <name type="scientific">Salinicola endophyticus</name>
    <dbReference type="NCBI Taxonomy" id="1949083"/>
    <lineage>
        <taxon>Bacteria</taxon>
        <taxon>Pseudomonadati</taxon>
        <taxon>Pseudomonadota</taxon>
        <taxon>Gammaproteobacteria</taxon>
        <taxon>Oceanospirillales</taxon>
        <taxon>Halomonadaceae</taxon>
        <taxon>Salinicola</taxon>
    </lineage>
</organism>
<dbReference type="EC" id="2.3.1.-" evidence="1"/>
<dbReference type="PANTHER" id="PTHR47017:SF1">
    <property type="entry name" value="ACYL-COA"/>
    <property type="match status" value="1"/>
</dbReference>